<dbReference type="InterPro" id="IPR036691">
    <property type="entry name" value="Endo/exonu/phosph_ase_sf"/>
</dbReference>
<dbReference type="OrthoDB" id="5147020at2759"/>
<organism evidence="4">
    <name type="scientific">Fusarium oxysporum f. sp. vasinfectum 25433</name>
    <dbReference type="NCBI Taxonomy" id="1089449"/>
    <lineage>
        <taxon>Eukaryota</taxon>
        <taxon>Fungi</taxon>
        <taxon>Dikarya</taxon>
        <taxon>Ascomycota</taxon>
        <taxon>Pezizomycotina</taxon>
        <taxon>Sordariomycetes</taxon>
        <taxon>Hypocreomycetidae</taxon>
        <taxon>Hypocreales</taxon>
        <taxon>Nectriaceae</taxon>
        <taxon>Fusarium</taxon>
        <taxon>Fusarium oxysporum species complex</taxon>
    </lineage>
</organism>
<keyword evidence="1" id="KW-0479">Metal-binding</keyword>
<keyword evidence="1" id="KW-0863">Zinc-finger</keyword>
<evidence type="ECO:0000256" key="2">
    <source>
        <dbReference type="SAM" id="MobiDB-lite"/>
    </source>
</evidence>
<evidence type="ECO:0000256" key="1">
    <source>
        <dbReference type="PROSITE-ProRule" id="PRU00047"/>
    </source>
</evidence>
<dbReference type="Gene3D" id="3.60.10.10">
    <property type="entry name" value="Endonuclease/exonuclease/phosphatase"/>
    <property type="match status" value="1"/>
</dbReference>
<feature type="domain" description="CCHC-type" evidence="3">
    <location>
        <begin position="375"/>
        <end position="388"/>
    </location>
</feature>
<reference evidence="4" key="2">
    <citation type="submission" date="2012-05" db="EMBL/GenBank/DDBJ databases">
        <title>The Genome Annotation of Fusarium oxysporum Cotton.</title>
        <authorList>
            <consortium name="The Broad Institute Genomics Platform"/>
            <person name="Ma L.-J."/>
            <person name="Corby-Kistler H."/>
            <person name="Broz K."/>
            <person name="Gale L.R."/>
            <person name="Jonkers W."/>
            <person name="O'Donnell K."/>
            <person name="Ploetz R."/>
            <person name="Steinberg C."/>
            <person name="Schwartz D.C."/>
            <person name="VanEtten H."/>
            <person name="Zhou S."/>
            <person name="Young S.K."/>
            <person name="Zeng Q."/>
            <person name="Gargeya S."/>
            <person name="Fitzgerald M."/>
            <person name="Abouelleil A."/>
            <person name="Alvarado L."/>
            <person name="Chapman S.B."/>
            <person name="Gainer-Dewar J."/>
            <person name="Goldberg J."/>
            <person name="Griggs A."/>
            <person name="Gujja S."/>
            <person name="Hansen M."/>
            <person name="Howarth C."/>
            <person name="Imamovic A."/>
            <person name="Ireland A."/>
            <person name="Larimer J."/>
            <person name="McCowan C."/>
            <person name="Murphy C."/>
            <person name="Pearson M."/>
            <person name="Poon T.W."/>
            <person name="Priest M."/>
            <person name="Roberts A."/>
            <person name="Saif S."/>
            <person name="Shea T."/>
            <person name="Sykes S."/>
            <person name="Wortman J."/>
            <person name="Nusbaum C."/>
            <person name="Birren B."/>
        </authorList>
    </citation>
    <scope>NUCLEOTIDE SEQUENCE</scope>
    <source>
        <strain evidence="4">25433</strain>
    </source>
</reference>
<dbReference type="GO" id="GO:0003676">
    <property type="term" value="F:nucleic acid binding"/>
    <property type="evidence" value="ECO:0007669"/>
    <property type="project" value="InterPro"/>
</dbReference>
<feature type="region of interest" description="Disordered" evidence="2">
    <location>
        <begin position="1"/>
        <end position="31"/>
    </location>
</feature>
<accession>X0KHD9</accession>
<dbReference type="GO" id="GO:0008270">
    <property type="term" value="F:zinc ion binding"/>
    <property type="evidence" value="ECO:0007669"/>
    <property type="project" value="UniProtKB-KW"/>
</dbReference>
<dbReference type="PROSITE" id="PS50158">
    <property type="entry name" value="ZF_CCHC"/>
    <property type="match status" value="1"/>
</dbReference>
<dbReference type="SUPFAM" id="SSF57756">
    <property type="entry name" value="Retrovirus zinc finger-like domains"/>
    <property type="match status" value="1"/>
</dbReference>
<dbReference type="HOGENOM" id="CLU_039092_3_1_1"/>
<keyword evidence="1" id="KW-0862">Zinc</keyword>
<dbReference type="EMBL" id="JH658213">
    <property type="protein sequence ID" value="EXM12893.1"/>
    <property type="molecule type" value="Genomic_DNA"/>
</dbReference>
<dbReference type="SUPFAM" id="SSF56219">
    <property type="entry name" value="DNase I-like"/>
    <property type="match status" value="1"/>
</dbReference>
<dbReference type="InterPro" id="IPR001878">
    <property type="entry name" value="Znf_CCHC"/>
</dbReference>
<evidence type="ECO:0000313" key="4">
    <source>
        <dbReference type="EMBL" id="EXM12893.1"/>
    </source>
</evidence>
<sequence length="530" mass="59490">MSGVANPASDVIIVMGDDPDGSGGGYHRPQRKRVRTTKVLEMEQQNGDMEWLEEGETSEGALGQNRTRKQAAPKLAGGMVEAVQSLKQLLEQDLNKKIEAMKAEFRLEFTKLSDRMAEEVARATAQMAQELSQVRDQLTQVCGELEQTRLQLDMLNKAETPRSSVQSYADAVRMTSTSMSSQSSSATRSATPEPVFCTVDTSRVPEDHLGDVTPTMIRKTVEQEMRQSSDQPRWRCVAVTRDGRNANRLRIIGRNEEEIQKIKTILETRKAPGARVLRDQLYPIKVDSMNRMAVFDQEFNIIPGAIEALNQENEVQIAKVAWLSRKVNPKSYGSMVVYLTKSSDAKRLLQEHYFLVAGESAYTSVFEQTTGPEQCYNCQELGHKAFSCNKNRDTVHESLMNDKQLQDYAAIAIQEPQAHQKDSKLLTVPMGHPRWVKMVPTVWREGRWPIRSMLWVNKDVEAEQIPIETADMTAAILRLPERLVLVVSVYVPGGDTQALQGTCNALRQVISDLSETSTDTTSYGEETTYP</sequence>
<name>X0KHD9_FUSOX</name>
<reference evidence="4" key="1">
    <citation type="submission" date="2011-11" db="EMBL/GenBank/DDBJ databases">
        <title>The Genome Sequence of Fusarium oxysporum Cotton.</title>
        <authorList>
            <consortium name="The Broad Institute Genome Sequencing Platform"/>
            <person name="Ma L.-J."/>
            <person name="Gale L.R."/>
            <person name="Schwartz D.C."/>
            <person name="Zhou S."/>
            <person name="Corby-Kistler H."/>
            <person name="Young S.K."/>
            <person name="Zeng Q."/>
            <person name="Gargeya S."/>
            <person name="Fitzgerald M."/>
            <person name="Haas B."/>
            <person name="Abouelleil A."/>
            <person name="Alvarado L."/>
            <person name="Arachchi H.M."/>
            <person name="Berlin A."/>
            <person name="Brown A."/>
            <person name="Chapman S.B."/>
            <person name="Chen Z."/>
            <person name="Dunbar C."/>
            <person name="Freedman E."/>
            <person name="Gearin G."/>
            <person name="Goldberg J."/>
            <person name="Griggs A."/>
            <person name="Gujja S."/>
            <person name="Heiman D."/>
            <person name="Howarth C."/>
            <person name="Larson L."/>
            <person name="Lui A."/>
            <person name="MacDonald P.J.P."/>
            <person name="Montmayeur A."/>
            <person name="Murphy C."/>
            <person name="Neiman D."/>
            <person name="Pearson M."/>
            <person name="Priest M."/>
            <person name="Roberts A."/>
            <person name="Saif S."/>
            <person name="Shea T."/>
            <person name="Shenoy N."/>
            <person name="Sisk P."/>
            <person name="Stolte C."/>
            <person name="Sykes S."/>
            <person name="Wortman J."/>
            <person name="Nusbaum C."/>
            <person name="Birren B."/>
        </authorList>
    </citation>
    <scope>NUCLEOTIDE SEQUENCE [LARGE SCALE GENOMIC DNA]</scope>
    <source>
        <strain evidence="4">25433</strain>
    </source>
</reference>
<dbReference type="InterPro" id="IPR036875">
    <property type="entry name" value="Znf_CCHC_sf"/>
</dbReference>
<dbReference type="AlphaFoldDB" id="X0KHD9"/>
<protein>
    <recommendedName>
        <fullName evidence="3">CCHC-type domain-containing protein</fullName>
    </recommendedName>
</protein>
<dbReference type="Proteomes" id="UP000030701">
    <property type="component" value="Unassembled WGS sequence"/>
</dbReference>
<evidence type="ECO:0000259" key="3">
    <source>
        <dbReference type="PROSITE" id="PS50158"/>
    </source>
</evidence>
<proteinExistence type="predicted"/>
<gene>
    <name evidence="4" type="ORF">FOTG_18634</name>
</gene>